<feature type="transmembrane region" description="Helical" evidence="8">
    <location>
        <begin position="268"/>
        <end position="292"/>
    </location>
</feature>
<feature type="transmembrane region" description="Helical" evidence="8">
    <location>
        <begin position="12"/>
        <end position="32"/>
    </location>
</feature>
<evidence type="ECO:0000256" key="5">
    <source>
        <dbReference type="ARBA" id="ARBA00022692"/>
    </source>
</evidence>
<keyword evidence="6 8" id="KW-1133">Transmembrane helix</keyword>
<keyword evidence="3" id="KW-0813">Transport</keyword>
<feature type="transmembrane region" description="Helical" evidence="8">
    <location>
        <begin position="38"/>
        <end position="60"/>
    </location>
</feature>
<dbReference type="Proteomes" id="UP000670947">
    <property type="component" value="Unassembled WGS sequence"/>
</dbReference>
<sequence>MEQARLSAWQMFLVTFYFTTGTTWIVLTGPVIGDAKQYAWLVCLGALAYGILLALLWLYLSSRYPGKSLVEIAVAALGRWAGGVIALFYVLYFVQIASWVTRNLGDFLHTNMMPQTPVAFFSIMVLFTCAYAVVKGIASIAMVSELLTPYLHLAYWVPILVALRQWDWQNFHESHIGSFAAAIGRSNYAFAFPFMETVALMMLFPYVQKRLNTSYILGIAASGLSLALSVLANIGILGVNRSSRLIYPVFMLFREMQFASFLEHLETFLAINVLFIVCLKLSILFYCAVLAICQLFRVKRREVVAFPLIWILSAYSLLFHNVIENMEWVQKYLFTYYLLYAVVFPLLLLAAAWLRKAGAPGAMPTPRTE</sequence>
<evidence type="ECO:0000313" key="10">
    <source>
        <dbReference type="Proteomes" id="UP000670947"/>
    </source>
</evidence>
<feature type="transmembrane region" description="Helical" evidence="8">
    <location>
        <begin position="186"/>
        <end position="207"/>
    </location>
</feature>
<comment type="caution">
    <text evidence="9">The sequence shown here is derived from an EMBL/GenBank/DDBJ whole genome shotgun (WGS) entry which is preliminary data.</text>
</comment>
<feature type="transmembrane region" description="Helical" evidence="8">
    <location>
        <begin position="335"/>
        <end position="354"/>
    </location>
</feature>
<feature type="transmembrane region" description="Helical" evidence="8">
    <location>
        <begin position="114"/>
        <end position="134"/>
    </location>
</feature>
<evidence type="ECO:0000256" key="7">
    <source>
        <dbReference type="ARBA" id="ARBA00023136"/>
    </source>
</evidence>
<dbReference type="Pfam" id="PF03845">
    <property type="entry name" value="Spore_permease"/>
    <property type="match status" value="1"/>
</dbReference>
<name>A0ABS3WC68_9BACL</name>
<evidence type="ECO:0000256" key="2">
    <source>
        <dbReference type="ARBA" id="ARBA00007998"/>
    </source>
</evidence>
<feature type="transmembrane region" description="Helical" evidence="8">
    <location>
        <begin position="72"/>
        <end position="94"/>
    </location>
</feature>
<evidence type="ECO:0000313" key="9">
    <source>
        <dbReference type="EMBL" id="MBO7745893.1"/>
    </source>
</evidence>
<dbReference type="PANTHER" id="PTHR34975">
    <property type="entry name" value="SPORE GERMINATION PROTEIN A2"/>
    <property type="match status" value="1"/>
</dbReference>
<dbReference type="NCBIfam" id="TIGR00912">
    <property type="entry name" value="2A0309"/>
    <property type="match status" value="1"/>
</dbReference>
<dbReference type="PANTHER" id="PTHR34975:SF2">
    <property type="entry name" value="SPORE GERMINATION PROTEIN A2"/>
    <property type="match status" value="1"/>
</dbReference>
<dbReference type="RefSeq" id="WP_208848715.1">
    <property type="nucleotide sequence ID" value="NZ_JAGGDJ010000013.1"/>
</dbReference>
<evidence type="ECO:0000256" key="6">
    <source>
        <dbReference type="ARBA" id="ARBA00022989"/>
    </source>
</evidence>
<comment type="similarity">
    <text evidence="2">Belongs to the amino acid-polyamine-organocation (APC) superfamily. Spore germination protein (SGP) (TC 2.A.3.9) family.</text>
</comment>
<feature type="transmembrane region" description="Helical" evidence="8">
    <location>
        <begin position="214"/>
        <end position="239"/>
    </location>
</feature>
<gene>
    <name evidence="9" type="ORF">I8J29_16930</name>
</gene>
<organism evidence="9 10">
    <name type="scientific">Paenibacillus artemisiicola</name>
    <dbReference type="NCBI Taxonomy" id="1172618"/>
    <lineage>
        <taxon>Bacteria</taxon>
        <taxon>Bacillati</taxon>
        <taxon>Bacillota</taxon>
        <taxon>Bacilli</taxon>
        <taxon>Bacillales</taxon>
        <taxon>Paenibacillaceae</taxon>
        <taxon>Paenibacillus</taxon>
    </lineage>
</organism>
<evidence type="ECO:0000256" key="3">
    <source>
        <dbReference type="ARBA" id="ARBA00022448"/>
    </source>
</evidence>
<proteinExistence type="inferred from homology"/>
<accession>A0ABS3WC68</accession>
<protein>
    <submittedName>
        <fullName evidence="9">Endospore germination permease</fullName>
    </submittedName>
</protein>
<dbReference type="EMBL" id="JAGGDJ010000013">
    <property type="protein sequence ID" value="MBO7745893.1"/>
    <property type="molecule type" value="Genomic_DNA"/>
</dbReference>
<keyword evidence="10" id="KW-1185">Reference proteome</keyword>
<dbReference type="InterPro" id="IPR004761">
    <property type="entry name" value="Spore_GerAB"/>
</dbReference>
<keyword evidence="7 8" id="KW-0472">Membrane</keyword>
<feature type="transmembrane region" description="Helical" evidence="8">
    <location>
        <begin position="146"/>
        <end position="166"/>
    </location>
</feature>
<evidence type="ECO:0000256" key="8">
    <source>
        <dbReference type="SAM" id="Phobius"/>
    </source>
</evidence>
<keyword evidence="4" id="KW-0309">Germination</keyword>
<evidence type="ECO:0000256" key="4">
    <source>
        <dbReference type="ARBA" id="ARBA00022544"/>
    </source>
</evidence>
<keyword evidence="5 8" id="KW-0812">Transmembrane</keyword>
<comment type="subcellular location">
    <subcellularLocation>
        <location evidence="1">Membrane</location>
        <topology evidence="1">Multi-pass membrane protein</topology>
    </subcellularLocation>
</comment>
<feature type="transmembrane region" description="Helical" evidence="8">
    <location>
        <begin position="304"/>
        <end position="323"/>
    </location>
</feature>
<reference evidence="9 10" key="1">
    <citation type="submission" date="2021-03" db="EMBL/GenBank/DDBJ databases">
        <title>Paenibacillus artemisicola MWE-103 whole genome sequence.</title>
        <authorList>
            <person name="Ham Y.J."/>
        </authorList>
    </citation>
    <scope>NUCLEOTIDE SEQUENCE [LARGE SCALE GENOMIC DNA]</scope>
    <source>
        <strain evidence="9 10">MWE-103</strain>
    </source>
</reference>
<evidence type="ECO:0000256" key="1">
    <source>
        <dbReference type="ARBA" id="ARBA00004141"/>
    </source>
</evidence>